<accession>A0A9R1TQE9</accession>
<dbReference type="InterPro" id="IPR051617">
    <property type="entry name" value="UNC-93-like_regulator"/>
</dbReference>
<dbReference type="GeneID" id="105272639"/>
<feature type="transmembrane region" description="Helical" evidence="9">
    <location>
        <begin position="315"/>
        <end position="337"/>
    </location>
</feature>
<keyword evidence="4 9" id="KW-1133">Transmembrane helix</keyword>
<dbReference type="OrthoDB" id="196103at2759"/>
<gene>
    <name evidence="11" type="primary">LOC105272639</name>
</gene>
<evidence type="ECO:0000256" key="9">
    <source>
        <dbReference type="SAM" id="Phobius"/>
    </source>
</evidence>
<dbReference type="Gene3D" id="1.20.1250.20">
    <property type="entry name" value="MFS general substrate transporter like domains"/>
    <property type="match status" value="1"/>
</dbReference>
<evidence type="ECO:0000256" key="6">
    <source>
        <dbReference type="ARBA" id="ARBA00023180"/>
    </source>
</evidence>
<dbReference type="InterPro" id="IPR010291">
    <property type="entry name" value="Ion_channel_UNC-93"/>
</dbReference>
<comment type="similarity">
    <text evidence="2">Belongs to the unc-93 family.</text>
</comment>
<evidence type="ECO:0000256" key="1">
    <source>
        <dbReference type="ARBA" id="ARBA00004141"/>
    </source>
</evidence>
<keyword evidence="10" id="KW-1185">Reference proteome</keyword>
<evidence type="ECO:0000256" key="2">
    <source>
        <dbReference type="ARBA" id="ARBA00009172"/>
    </source>
</evidence>
<feature type="transmembrane region" description="Helical" evidence="9">
    <location>
        <begin position="171"/>
        <end position="190"/>
    </location>
</feature>
<reference evidence="11" key="1">
    <citation type="submission" date="2025-08" db="UniProtKB">
        <authorList>
            <consortium name="RefSeq"/>
        </authorList>
    </citation>
    <scope>IDENTIFICATION</scope>
    <source>
        <strain evidence="11">USDA-PBARC FA_bdor</strain>
        <tissue evidence="11">Whole organism</tissue>
    </source>
</reference>
<keyword evidence="5 9" id="KW-0472">Membrane</keyword>
<dbReference type="Proteomes" id="UP000694866">
    <property type="component" value="Unplaced"/>
</dbReference>
<feature type="transmembrane region" description="Helical" evidence="9">
    <location>
        <begin position="283"/>
        <end position="303"/>
    </location>
</feature>
<dbReference type="AlphaFoldDB" id="A0A9R1TQE9"/>
<feature type="transmembrane region" description="Helical" evidence="9">
    <location>
        <begin position="416"/>
        <end position="437"/>
    </location>
</feature>
<dbReference type="GO" id="GO:0016020">
    <property type="term" value="C:membrane"/>
    <property type="evidence" value="ECO:0007669"/>
    <property type="project" value="UniProtKB-SubCell"/>
</dbReference>
<evidence type="ECO:0000256" key="3">
    <source>
        <dbReference type="ARBA" id="ARBA00022692"/>
    </source>
</evidence>
<evidence type="ECO:0000256" key="7">
    <source>
        <dbReference type="ARBA" id="ARBA00040302"/>
    </source>
</evidence>
<feature type="transmembrane region" description="Helical" evidence="9">
    <location>
        <begin position="78"/>
        <end position="96"/>
    </location>
</feature>
<dbReference type="InterPro" id="IPR036259">
    <property type="entry name" value="MFS_trans_sf"/>
</dbReference>
<feature type="transmembrane region" description="Helical" evidence="9">
    <location>
        <begin position="7"/>
        <end position="27"/>
    </location>
</feature>
<dbReference type="RefSeq" id="XP_011313146.1">
    <property type="nucleotide sequence ID" value="XM_011314844.1"/>
</dbReference>
<dbReference type="PANTHER" id="PTHR23294">
    <property type="entry name" value="ET TRANSLATION PRODUCT-RELATED"/>
    <property type="match status" value="1"/>
</dbReference>
<organism evidence="10 11">
    <name type="scientific">Fopius arisanus</name>
    <dbReference type="NCBI Taxonomy" id="64838"/>
    <lineage>
        <taxon>Eukaryota</taxon>
        <taxon>Metazoa</taxon>
        <taxon>Ecdysozoa</taxon>
        <taxon>Arthropoda</taxon>
        <taxon>Hexapoda</taxon>
        <taxon>Insecta</taxon>
        <taxon>Pterygota</taxon>
        <taxon>Neoptera</taxon>
        <taxon>Endopterygota</taxon>
        <taxon>Hymenoptera</taxon>
        <taxon>Apocrita</taxon>
        <taxon>Ichneumonoidea</taxon>
        <taxon>Braconidae</taxon>
        <taxon>Opiinae</taxon>
        <taxon>Fopius</taxon>
    </lineage>
</organism>
<comment type="subcellular location">
    <subcellularLocation>
        <location evidence="1">Membrane</location>
        <topology evidence="1">Multi-pass membrane protein</topology>
    </subcellularLocation>
</comment>
<proteinExistence type="inferred from homology"/>
<evidence type="ECO:0000313" key="10">
    <source>
        <dbReference type="Proteomes" id="UP000694866"/>
    </source>
</evidence>
<dbReference type="Pfam" id="PF05978">
    <property type="entry name" value="UNC-93"/>
    <property type="match status" value="1"/>
</dbReference>
<dbReference type="SUPFAM" id="SSF103473">
    <property type="entry name" value="MFS general substrate transporter"/>
    <property type="match status" value="1"/>
</dbReference>
<protein>
    <recommendedName>
        <fullName evidence="7">UNC93-like protein MFSD11</fullName>
    </recommendedName>
    <alternativeName>
        <fullName evidence="8">Major facilitator superfamily domain-containing protein 11</fullName>
    </alternativeName>
</protein>
<keyword evidence="3 9" id="KW-0812">Transmembrane</keyword>
<evidence type="ECO:0000313" key="11">
    <source>
        <dbReference type="RefSeq" id="XP_011313146.1"/>
    </source>
</evidence>
<dbReference type="PANTHER" id="PTHR23294:SF0">
    <property type="entry name" value="UNC93-LIKE PROTEIN MFSD11"/>
    <property type="match status" value="1"/>
</dbReference>
<feature type="transmembrane region" description="Helical" evidence="9">
    <location>
        <begin position="47"/>
        <end position="66"/>
    </location>
</feature>
<evidence type="ECO:0000256" key="5">
    <source>
        <dbReference type="ARBA" id="ARBA00023136"/>
    </source>
</evidence>
<sequence>MEIDKRFLNVLLLSCGFMLVFTAFQTMGNIEKTILDSIGKDDTTFNGNAYTSLAIIYTALATCNWLAPSFISMTGPRIAIFAGSCCYAFFIATFLIPSSGLLYTASAILGFGGSLVWTGHGQYLTENSDSETMSRNSGLFWAVFQSSMFTGNLFVYFMFTDPEIDGPTRKIVFTVLTSLAIIGVAVLGLLRKPPQRLSLGEAEGVSSEDKELAMPQPQRQTGCAAAWSAFRDALSLCVSPKMLLLSLTFIYTGVGLTFFSGIYSSSIGFTEAMGEKRKSLVGLSGICIGIGEVLGGAIFGMLASRGSSVLGKCTGWPVVVIGFFVTLFAYISAFLNLPNDSPFKDTNEEAYITPSPILAMVGSLTLGFGDACYNTQIYSLLGVVYAKDSAPAFALFKFTQSVAAAVSFVYSNHIGLHGQLAILLVSMVIGTVAFVYIERRHSRTKLQSAAGESGLAESNFQGLVVKSRPMLTYLMTSISMRKITNQIVSQGVLNLIR</sequence>
<feature type="transmembrane region" description="Helical" evidence="9">
    <location>
        <begin position="139"/>
        <end position="159"/>
    </location>
</feature>
<dbReference type="KEGG" id="fas:105272639"/>
<evidence type="ECO:0000256" key="8">
    <source>
        <dbReference type="ARBA" id="ARBA00041910"/>
    </source>
</evidence>
<feature type="transmembrane region" description="Helical" evidence="9">
    <location>
        <begin position="243"/>
        <end position="263"/>
    </location>
</feature>
<feature type="transmembrane region" description="Helical" evidence="9">
    <location>
        <begin position="102"/>
        <end position="119"/>
    </location>
</feature>
<evidence type="ECO:0000256" key="4">
    <source>
        <dbReference type="ARBA" id="ARBA00022989"/>
    </source>
</evidence>
<name>A0A9R1TQE9_9HYME</name>
<keyword evidence="6" id="KW-0325">Glycoprotein</keyword>